<keyword evidence="1" id="KW-0812">Transmembrane</keyword>
<dbReference type="KEGG" id="mpad:KEF85_06625"/>
<keyword evidence="1" id="KW-0472">Membrane</keyword>
<dbReference type="Proteomes" id="UP000676649">
    <property type="component" value="Chromosome"/>
</dbReference>
<organism evidence="2 3">
    <name type="scientific">Methylomonas paludis</name>
    <dbReference type="NCBI Taxonomy" id="1173101"/>
    <lineage>
        <taxon>Bacteria</taxon>
        <taxon>Pseudomonadati</taxon>
        <taxon>Pseudomonadota</taxon>
        <taxon>Gammaproteobacteria</taxon>
        <taxon>Methylococcales</taxon>
        <taxon>Methylococcaceae</taxon>
        <taxon>Methylomonas</taxon>
    </lineage>
</organism>
<feature type="transmembrane region" description="Helical" evidence="1">
    <location>
        <begin position="55"/>
        <end position="72"/>
    </location>
</feature>
<proteinExistence type="predicted"/>
<sequence>MAEPQIYPEADANPVISIIKGVDRDVERGEDMLMLGYALVLSAPIFAPIAPPKVLLPLMALAFIVSVCRARLNFNAIKAKLAATMAKRQGFDFAILNPLLEVFAEHPKFSLSDGFNPVKNLKRTFKSLLGALMINPFWMPIFYALGLQFAEEKHFYVLNQAVIKLEQKTGLLERRSD</sequence>
<gene>
    <name evidence="2" type="ORF">KEF85_06625</name>
</gene>
<dbReference type="AlphaFoldDB" id="A0A975MQH0"/>
<reference evidence="2" key="1">
    <citation type="submission" date="2021-04" db="EMBL/GenBank/DDBJ databases">
        <title>Draft genome sequence data of methanotrophic Methylovulum sp. strain S1L and Methylomonas sp. strain S2AM isolated from boreal lake water columns.</title>
        <authorList>
            <person name="Rissanen A.J."/>
            <person name="Mangayil R."/>
            <person name="Svenning M.M."/>
            <person name="Khanongnuch R."/>
        </authorList>
    </citation>
    <scope>NUCLEOTIDE SEQUENCE</scope>
    <source>
        <strain evidence="2">S2AM</strain>
    </source>
</reference>
<accession>A0A975MQH0</accession>
<evidence type="ECO:0000313" key="3">
    <source>
        <dbReference type="Proteomes" id="UP000676649"/>
    </source>
</evidence>
<keyword evidence="1" id="KW-1133">Transmembrane helix</keyword>
<name>A0A975MQH0_9GAMM</name>
<evidence type="ECO:0000313" key="2">
    <source>
        <dbReference type="EMBL" id="QWF72117.1"/>
    </source>
</evidence>
<keyword evidence="3" id="KW-1185">Reference proteome</keyword>
<evidence type="ECO:0000256" key="1">
    <source>
        <dbReference type="SAM" id="Phobius"/>
    </source>
</evidence>
<protein>
    <submittedName>
        <fullName evidence="2">Uncharacterized protein</fullName>
    </submittedName>
</protein>
<dbReference type="EMBL" id="CP073754">
    <property type="protein sequence ID" value="QWF72117.1"/>
    <property type="molecule type" value="Genomic_DNA"/>
</dbReference>
<dbReference type="RefSeq" id="WP_215584291.1">
    <property type="nucleotide sequence ID" value="NZ_CP073754.1"/>
</dbReference>
<feature type="transmembrane region" description="Helical" evidence="1">
    <location>
        <begin position="128"/>
        <end position="150"/>
    </location>
</feature>